<reference evidence="2" key="1">
    <citation type="journal article" date="2020" name="bioRxiv">
        <title>Hybrid origin of Populus tomentosa Carr. identified through genome sequencing and phylogenomic analysis.</title>
        <authorList>
            <person name="An X."/>
            <person name="Gao K."/>
            <person name="Chen Z."/>
            <person name="Li J."/>
            <person name="Yang X."/>
            <person name="Yang X."/>
            <person name="Zhou J."/>
            <person name="Guo T."/>
            <person name="Zhao T."/>
            <person name="Huang S."/>
            <person name="Miao D."/>
            <person name="Khan W.U."/>
            <person name="Rao P."/>
            <person name="Ye M."/>
            <person name="Lei B."/>
            <person name="Liao W."/>
            <person name="Wang J."/>
            <person name="Ji L."/>
            <person name="Li Y."/>
            <person name="Guo B."/>
            <person name="Mustafa N.S."/>
            <person name="Li S."/>
            <person name="Yun Q."/>
            <person name="Keller S.R."/>
            <person name="Mao J."/>
            <person name="Zhang R."/>
            <person name="Strauss S.H."/>
        </authorList>
    </citation>
    <scope>NUCLEOTIDE SEQUENCE</scope>
    <source>
        <strain evidence="2">GM15</strain>
        <tissue evidence="2">Leaf</tissue>
    </source>
</reference>
<dbReference type="AlphaFoldDB" id="A0A8X8DF71"/>
<evidence type="ECO:0000313" key="2">
    <source>
        <dbReference type="EMBL" id="KAG6790760.1"/>
    </source>
</evidence>
<name>A0A8X8DF71_POPTO</name>
<feature type="transmembrane region" description="Helical" evidence="1">
    <location>
        <begin position="120"/>
        <end position="142"/>
    </location>
</feature>
<gene>
    <name evidence="2" type="ORF">POTOM_006925</name>
</gene>
<dbReference type="OrthoDB" id="5620at2759"/>
<keyword evidence="1" id="KW-0812">Transmembrane</keyword>
<evidence type="ECO:0000256" key="1">
    <source>
        <dbReference type="SAM" id="Phobius"/>
    </source>
</evidence>
<sequence>MESFLQLLLRDVNEDEWKSIRLVSTCMGSHANQKKLETFSKSVVCLESMGSVIGLLNLTGQEILAASSTFLVLLRHSRWDYVYFLMQAPETKAIGDSLGFGSAFLFSSVFGIRLAATQKLIPSGLLLGLSICALAVFIAAYLQDSL</sequence>
<organism evidence="2 3">
    <name type="scientific">Populus tomentosa</name>
    <name type="common">Chinese white poplar</name>
    <dbReference type="NCBI Taxonomy" id="118781"/>
    <lineage>
        <taxon>Eukaryota</taxon>
        <taxon>Viridiplantae</taxon>
        <taxon>Streptophyta</taxon>
        <taxon>Embryophyta</taxon>
        <taxon>Tracheophyta</taxon>
        <taxon>Spermatophyta</taxon>
        <taxon>Magnoliopsida</taxon>
        <taxon>eudicotyledons</taxon>
        <taxon>Gunneridae</taxon>
        <taxon>Pentapetalae</taxon>
        <taxon>rosids</taxon>
        <taxon>fabids</taxon>
        <taxon>Malpighiales</taxon>
        <taxon>Salicaceae</taxon>
        <taxon>Saliceae</taxon>
        <taxon>Populus</taxon>
    </lineage>
</organism>
<dbReference type="Proteomes" id="UP000886885">
    <property type="component" value="Chromosome 1D"/>
</dbReference>
<feature type="transmembrane region" description="Helical" evidence="1">
    <location>
        <begin position="94"/>
        <end position="114"/>
    </location>
</feature>
<keyword evidence="1" id="KW-1133">Transmembrane helix</keyword>
<dbReference type="EMBL" id="JAAWWB010000002">
    <property type="protein sequence ID" value="KAG6790760.1"/>
    <property type="molecule type" value="Genomic_DNA"/>
</dbReference>
<comment type="caution">
    <text evidence="2">The sequence shown here is derived from an EMBL/GenBank/DDBJ whole genome shotgun (WGS) entry which is preliminary data.</text>
</comment>
<protein>
    <submittedName>
        <fullName evidence="2">Uncharacterized protein</fullName>
    </submittedName>
</protein>
<keyword evidence="3" id="KW-1185">Reference proteome</keyword>
<evidence type="ECO:0000313" key="3">
    <source>
        <dbReference type="Proteomes" id="UP000886885"/>
    </source>
</evidence>
<proteinExistence type="predicted"/>
<dbReference type="Pfam" id="PF03647">
    <property type="entry name" value="Tmemb_14"/>
    <property type="match status" value="1"/>
</dbReference>
<keyword evidence="1" id="KW-0472">Membrane</keyword>
<accession>A0A8X8DF71</accession>
<dbReference type="InterPro" id="IPR005349">
    <property type="entry name" value="TMEM14"/>
</dbReference>